<keyword evidence="2" id="KW-1185">Reference proteome</keyword>
<accession>A0A1I8F434</accession>
<evidence type="ECO:0000313" key="2">
    <source>
        <dbReference type="Proteomes" id="UP000095280"/>
    </source>
</evidence>
<protein>
    <submittedName>
        <fullName evidence="3">DDE_Tnp_ISL3 domain-containing protein</fullName>
    </submittedName>
</protein>
<name>A0A1I8F434_9PLAT</name>
<dbReference type="AlphaFoldDB" id="A0A1I8F434"/>
<evidence type="ECO:0000313" key="3">
    <source>
        <dbReference type="WBParaSite" id="maker-unitig_19782-snap-gene-0.3-mRNA-1"/>
    </source>
</evidence>
<sequence>DAKDFPPAQIGCGSCRRSYLIGCRRAPGSKPKTKVYHALPFTQLVAKSLYCVCRRVSRSQRRAGLLDCGLDDSFAPWHGITSLHLWLFMQRLRAICEQTVSNGFATARPNVDAESLNLLVRYVRANYRHLSTVPNSDLVDNGIATFLPLGAKPSRDETKAWMRQRLKHALAPQSTVQRAGQQQGACLIIITRKICLSNAMATAGLLLQRFPSNNSNSGSGSIVTDSGGGKSRGLVLIHDICGLDIGQTRQFADDLAAKAEATVAVMPDHVPRGEAWSLGQIPPPDKPNSRNWLSTTANADKGREGNPDQTKLLEELRDQPFYSRCVHRRYGRRLARILCRPRRPQRRQADGRKSWTLATRWPSFLLTTPEAACRASAAAVFGATATCAQLAVLRSASFGSIAPTEADCLLASTALQQYTANSSISIRPTTVKPPPQRQGSADGACQILEAGRVRQHANRLLLLAVRFQQAVQLAQPGEPAVQHCTSGCGNSHGFEPQLLEAAPSSWRSMQVSRLWFGASSPASHCQLPRLSQLGQVTVLSQLLVLTALAAAVLGEALLQSEAVAGVRVTPERRRGGLADPKVDELRVSSVALTEWRLQQLMFLCRLHSVCSRSARPPIVQEGQHVQALHLGSQSAVEGDPVALEVAAVPHGGHLSLRAAEYPALGVAEVAELLHQQLPAVEAQVVAEIRWQVGEVARHRGHVTAELVGEVELLVPAVQQLRPGVRRQAEVRVQLAELELAQLPQRDRLQIAQGHVREGQAGAV</sequence>
<feature type="region of interest" description="Disordered" evidence="1">
    <location>
        <begin position="274"/>
        <end position="307"/>
    </location>
</feature>
<reference evidence="3" key="1">
    <citation type="submission" date="2016-11" db="UniProtKB">
        <authorList>
            <consortium name="WormBaseParasite"/>
        </authorList>
    </citation>
    <scope>IDENTIFICATION</scope>
</reference>
<dbReference type="Proteomes" id="UP000095280">
    <property type="component" value="Unplaced"/>
</dbReference>
<evidence type="ECO:0000256" key="1">
    <source>
        <dbReference type="SAM" id="MobiDB-lite"/>
    </source>
</evidence>
<organism evidence="2 3">
    <name type="scientific">Macrostomum lignano</name>
    <dbReference type="NCBI Taxonomy" id="282301"/>
    <lineage>
        <taxon>Eukaryota</taxon>
        <taxon>Metazoa</taxon>
        <taxon>Spiralia</taxon>
        <taxon>Lophotrochozoa</taxon>
        <taxon>Platyhelminthes</taxon>
        <taxon>Rhabditophora</taxon>
        <taxon>Macrostomorpha</taxon>
        <taxon>Macrostomida</taxon>
        <taxon>Macrostomidae</taxon>
        <taxon>Macrostomum</taxon>
    </lineage>
</organism>
<proteinExistence type="predicted"/>
<feature type="compositionally biased region" description="Polar residues" evidence="1">
    <location>
        <begin position="289"/>
        <end position="298"/>
    </location>
</feature>
<dbReference type="WBParaSite" id="maker-unitig_19782-snap-gene-0.3-mRNA-1">
    <property type="protein sequence ID" value="maker-unitig_19782-snap-gene-0.3-mRNA-1"/>
    <property type="gene ID" value="maker-unitig_19782-snap-gene-0.3"/>
</dbReference>